<protein>
    <submittedName>
        <fullName evidence="4">Uncharacterized protein</fullName>
    </submittedName>
</protein>
<accession>A0A7X8TJA7</accession>
<dbReference type="RefSeq" id="WP_168887109.1">
    <property type="nucleotide sequence ID" value="NZ_JABAHY010000004.1"/>
</dbReference>
<keyword evidence="5" id="KW-1185">Reference proteome</keyword>
<evidence type="ECO:0000256" key="1">
    <source>
        <dbReference type="SAM" id="MobiDB-lite"/>
    </source>
</evidence>
<evidence type="ECO:0000313" key="5">
    <source>
        <dbReference type="Proteomes" id="UP000523139"/>
    </source>
</evidence>
<feature type="compositionally biased region" description="Acidic residues" evidence="1">
    <location>
        <begin position="330"/>
        <end position="371"/>
    </location>
</feature>
<evidence type="ECO:0000256" key="2">
    <source>
        <dbReference type="SAM" id="Phobius"/>
    </source>
</evidence>
<organism evidence="4 5">
    <name type="scientific">Nesterenkonia sedimenti</name>
    <dbReference type="NCBI Taxonomy" id="1463632"/>
    <lineage>
        <taxon>Bacteria</taxon>
        <taxon>Bacillati</taxon>
        <taxon>Actinomycetota</taxon>
        <taxon>Actinomycetes</taxon>
        <taxon>Micrococcales</taxon>
        <taxon>Micrococcaceae</taxon>
        <taxon>Nesterenkonia</taxon>
    </lineage>
</organism>
<keyword evidence="3" id="KW-0732">Signal</keyword>
<proteinExistence type="predicted"/>
<reference evidence="4 5" key="1">
    <citation type="submission" date="2020-04" db="EMBL/GenBank/DDBJ databases">
        <title>Nesterenkonia sp. nov., isolated from marine sediment.</title>
        <authorList>
            <person name="Zhang G."/>
        </authorList>
    </citation>
    <scope>NUCLEOTIDE SEQUENCE [LARGE SCALE GENOMIC DNA]</scope>
    <source>
        <strain evidence="4 5">MY13</strain>
    </source>
</reference>
<feature type="region of interest" description="Disordered" evidence="1">
    <location>
        <begin position="296"/>
        <end position="374"/>
    </location>
</feature>
<feature type="signal peptide" evidence="3">
    <location>
        <begin position="1"/>
        <end position="30"/>
    </location>
</feature>
<sequence length="407" mass="43196">MTSTVRLLRTVTSLGAVSALVLATGPAAYAAPQQDELSEDTYGGLSLGEGEGIFPVDTEFDLMLASENFDIPETVEIWALSAEGDDILIGSGETESDTYQNPGSPTYPEQEVELIEVLLSSDDFEGSDWYAFTAVDGTSGEIITWTPYPVMVEGDDREFDGSEAEELWPVPSNGENSDPSSQAPTLESLTEETYGLISIFEDEPTIPLDQEFTVELQAEAAEADLWLLPPGGEEAVFLPAELLTDGTGASAESPRWNTLVASEDVDYSGIYGLVATDEEDNVLGWTPFALSLNGESLEPGDPGVHESEAGYSDRNIWPIPDDVPGPEEGQTSEEDSEEDNDDDATEEATSEPEGSEGEDPAETDATAEGEGDGNGLNGWVVVLAIVGGALIAAGIAYLVGLRRATED</sequence>
<feature type="compositionally biased region" description="Polar residues" evidence="1">
    <location>
        <begin position="173"/>
        <end position="186"/>
    </location>
</feature>
<comment type="caution">
    <text evidence="4">The sequence shown here is derived from an EMBL/GenBank/DDBJ whole genome shotgun (WGS) entry which is preliminary data.</text>
</comment>
<keyword evidence="2" id="KW-0472">Membrane</keyword>
<dbReference type="Proteomes" id="UP000523139">
    <property type="component" value="Unassembled WGS sequence"/>
</dbReference>
<dbReference type="EMBL" id="JABAHY010000004">
    <property type="protein sequence ID" value="NLS09616.1"/>
    <property type="molecule type" value="Genomic_DNA"/>
</dbReference>
<evidence type="ECO:0000313" key="4">
    <source>
        <dbReference type="EMBL" id="NLS09616.1"/>
    </source>
</evidence>
<feature type="transmembrane region" description="Helical" evidence="2">
    <location>
        <begin position="378"/>
        <end position="399"/>
    </location>
</feature>
<evidence type="ECO:0000256" key="3">
    <source>
        <dbReference type="SAM" id="SignalP"/>
    </source>
</evidence>
<keyword evidence="2" id="KW-1133">Transmembrane helix</keyword>
<feature type="chain" id="PRO_5031256993" evidence="3">
    <location>
        <begin position="31"/>
        <end position="407"/>
    </location>
</feature>
<gene>
    <name evidence="4" type="ORF">HGQ17_06265</name>
</gene>
<feature type="region of interest" description="Disordered" evidence="1">
    <location>
        <begin position="159"/>
        <end position="186"/>
    </location>
</feature>
<dbReference type="AlphaFoldDB" id="A0A7X8TJA7"/>
<keyword evidence="2" id="KW-0812">Transmembrane</keyword>
<name>A0A7X8TJA7_9MICC</name>